<evidence type="ECO:0000256" key="5">
    <source>
        <dbReference type="ARBA" id="ARBA00022490"/>
    </source>
</evidence>
<feature type="binding site" evidence="13">
    <location>
        <position position="500"/>
    </location>
    <ligand>
        <name>Mg(2+)</name>
        <dbReference type="ChEBI" id="CHEBI:18420"/>
        <label>2</label>
    </ligand>
</feature>
<evidence type="ECO:0000256" key="11">
    <source>
        <dbReference type="ARBA" id="ARBA00023125"/>
    </source>
</evidence>
<comment type="cofactor">
    <cofactor evidence="13">
        <name>Mg(2+)</name>
        <dbReference type="ChEBI" id="CHEBI:18420"/>
    </cofactor>
    <cofactor evidence="13">
        <name>Mn(2+)</name>
        <dbReference type="ChEBI" id="CHEBI:29035"/>
    </cofactor>
    <cofactor evidence="13">
        <name>Ca(2+)</name>
        <dbReference type="ChEBI" id="CHEBI:29108"/>
    </cofactor>
    <text evidence="13">Binds two Mg(2+) per subunit. The magnesium ions form salt bridges with both the protein and the DNA. Can also accept other divalent metal cations, such as Mn(2+) or Ca(2+).</text>
</comment>
<dbReference type="GO" id="GO:0006261">
    <property type="term" value="P:DNA-templated DNA replication"/>
    <property type="evidence" value="ECO:0007669"/>
    <property type="project" value="UniProtKB-UniRule"/>
</dbReference>
<dbReference type="NCBIfam" id="TIGR01059">
    <property type="entry name" value="gyrB"/>
    <property type="match status" value="1"/>
</dbReference>
<organism evidence="16 17">
    <name type="scientific">Buchnera aphidicola</name>
    <name type="common">Aphis fabae</name>
    <dbReference type="NCBI Taxonomy" id="571430"/>
    <lineage>
        <taxon>Bacteria</taxon>
        <taxon>Pseudomonadati</taxon>
        <taxon>Pseudomonadota</taxon>
        <taxon>Gammaproteobacteria</taxon>
        <taxon>Enterobacterales</taxon>
        <taxon>Erwiniaceae</taxon>
        <taxon>Buchnera</taxon>
    </lineage>
</organism>
<feature type="site" description="Interaction with DNA" evidence="13">
    <location>
        <position position="449"/>
    </location>
</feature>
<dbReference type="InterPro" id="IPR018522">
    <property type="entry name" value="TopoIIA_CS"/>
</dbReference>
<comment type="catalytic activity">
    <reaction evidence="1 13">
        <text>ATP-dependent breakage, passage and rejoining of double-stranded DNA.</text>
        <dbReference type="EC" id="5.6.2.2"/>
    </reaction>
</comment>
<dbReference type="InterPro" id="IPR013759">
    <property type="entry name" value="Topo_IIA_B_C"/>
</dbReference>
<dbReference type="CDD" id="cd03366">
    <property type="entry name" value="TOPRIM_TopoIIA_GyrB"/>
    <property type="match status" value="1"/>
</dbReference>
<evidence type="ECO:0000259" key="15">
    <source>
        <dbReference type="PROSITE" id="PS50880"/>
    </source>
</evidence>
<dbReference type="InterPro" id="IPR013760">
    <property type="entry name" value="Topo_IIA-like_dom_sf"/>
</dbReference>
<evidence type="ECO:0000313" key="16">
    <source>
        <dbReference type="EMBL" id="QFQ32760.1"/>
    </source>
</evidence>
<dbReference type="Gene3D" id="3.10.20.690">
    <property type="match status" value="1"/>
</dbReference>
<keyword evidence="11" id="KW-0238">DNA-binding</keyword>
<dbReference type="CDD" id="cd16928">
    <property type="entry name" value="HATPase_GyrB-like"/>
    <property type="match status" value="1"/>
</dbReference>
<dbReference type="FunFam" id="3.30.230.10:FF:000005">
    <property type="entry name" value="DNA gyrase subunit B"/>
    <property type="match status" value="1"/>
</dbReference>
<dbReference type="EC" id="5.6.2.2" evidence="3 13"/>
<dbReference type="SUPFAM" id="SSF56719">
    <property type="entry name" value="Type II DNA topoisomerase"/>
    <property type="match status" value="1"/>
</dbReference>
<dbReference type="EMBL" id="CP042427">
    <property type="protein sequence ID" value="QFQ32760.1"/>
    <property type="molecule type" value="Genomic_DNA"/>
</dbReference>
<sequence length="803" mass="92438">MIDTYNSSNIQILRGLDAVRKRPGMYIGDTDDGSGLHHMVFEIVDNSIDEALAGFCKEIIVIIHKDNSVSIQDDGRGIPTDIHHEEKVSAAEVIMTVLHSGGKFDDSSYKISGGLHGVGISVVNALSEKLELIIYKNNKQYKQIYKNGIPESPLFTIGTTNKTGTYIRFWPSYKTFTNKIKFQYEILSKRLRELSFLNSNISIYLKDNRNETENHYHYKGGIKAFIKFLNKNKIVINSNIFYFKSIKNNVELEVAMQWNESHKENIYCFTNNIPQKDGGTHLAGFRSGVTRTLNLHIEREGYNKKHKTVVTGEDTREGLTAIISIKLPDPKFSSQTKDKLVSSEAKSVIESLINEYLIEYLLENPVESKAIIQKIINTAKTREAARRAREINKKKGILDLGGLPGKLSDCQENDPTTSEIYLVEGDSAGGSAKQGRNRKNQAILPLKGKILNVQKSKFDKIILSQELAALITALGCGIGENEYNLEKLRYNHIIIMTDADVDGAHIRTLLLTFFYRQLPELIEKGYIYIAQPPLYKIKIGKKEKYIKNDEEMKKYQVKIALKDLIIKNKKNNDIENNTKLFKKIISEFNKIQIKLKRNKNNFPEIILNELIYQPYLNDLKNKEKVFTWIEKLAETLNQKDQNNTFYQAKINEKENENIFEPSIISSRYEYYNQYEFTKKFLTSKEYISIVNLGEKFKNFQKNNNFIEKGDKKHTINDIKNTIEWLTNETKNNLFIQRYKGLGEMNPDQLWKTTMNPETRNMLQVTIHDAISANNLFNILMGDAVEPRRKFIEYNALNAENIDI</sequence>
<dbReference type="FunFam" id="3.40.50.670:FF:000001">
    <property type="entry name" value="DNA topoisomerase 2"/>
    <property type="match status" value="1"/>
</dbReference>
<dbReference type="InterPro" id="IPR011557">
    <property type="entry name" value="GyrB"/>
</dbReference>
<dbReference type="PRINTS" id="PR00418">
    <property type="entry name" value="TPI2FAMILY"/>
</dbReference>
<dbReference type="InterPro" id="IPR036890">
    <property type="entry name" value="HATPase_C_sf"/>
</dbReference>
<dbReference type="PROSITE" id="PS50880">
    <property type="entry name" value="TOPRIM"/>
    <property type="match status" value="1"/>
</dbReference>
<dbReference type="FunFam" id="3.30.565.10:FF:000002">
    <property type="entry name" value="DNA gyrase subunit B"/>
    <property type="match status" value="1"/>
</dbReference>
<keyword evidence="10 13" id="KW-0799">Topoisomerase</keyword>
<dbReference type="InterPro" id="IPR034160">
    <property type="entry name" value="TOPRIM_GyrB"/>
</dbReference>
<dbReference type="GO" id="GO:0006265">
    <property type="term" value="P:DNA topological change"/>
    <property type="evidence" value="ECO:0007669"/>
    <property type="project" value="UniProtKB-UniRule"/>
</dbReference>
<dbReference type="InterPro" id="IPR002288">
    <property type="entry name" value="DNA_gyrase_B_C"/>
</dbReference>
<feature type="site" description="Interaction with DNA" evidence="13">
    <location>
        <position position="452"/>
    </location>
</feature>
<dbReference type="GO" id="GO:0003677">
    <property type="term" value="F:DNA binding"/>
    <property type="evidence" value="ECO:0007669"/>
    <property type="project" value="UniProtKB-KW"/>
</dbReference>
<evidence type="ECO:0000256" key="6">
    <source>
        <dbReference type="ARBA" id="ARBA00022723"/>
    </source>
</evidence>
<evidence type="ECO:0000256" key="12">
    <source>
        <dbReference type="ARBA" id="ARBA00023235"/>
    </source>
</evidence>
<feature type="binding site" evidence="13">
    <location>
        <position position="498"/>
    </location>
    <ligand>
        <name>Mg(2+)</name>
        <dbReference type="ChEBI" id="CHEBI:18420"/>
        <label>2</label>
    </ligand>
</feature>
<dbReference type="PRINTS" id="PR01159">
    <property type="entry name" value="DNAGYRASEB"/>
</dbReference>
<dbReference type="Gene3D" id="3.30.565.10">
    <property type="entry name" value="Histidine kinase-like ATPase, C-terminal domain"/>
    <property type="match status" value="1"/>
</dbReference>
<proteinExistence type="inferred from homology"/>
<name>A0A5J6ZBJ6_9GAMM</name>
<evidence type="ECO:0000256" key="1">
    <source>
        <dbReference type="ARBA" id="ARBA00000185"/>
    </source>
</evidence>
<evidence type="ECO:0000256" key="9">
    <source>
        <dbReference type="ARBA" id="ARBA00022842"/>
    </source>
</evidence>
<dbReference type="SUPFAM" id="SSF55874">
    <property type="entry name" value="ATPase domain of HSP90 chaperone/DNA topoisomerase II/histidine kinase"/>
    <property type="match status" value="1"/>
</dbReference>
<feature type="domain" description="Toprim" evidence="15">
    <location>
        <begin position="418"/>
        <end position="533"/>
    </location>
</feature>
<dbReference type="Pfam" id="PF00986">
    <property type="entry name" value="DNA_gyraseB_C"/>
    <property type="match status" value="1"/>
</dbReference>
<protein>
    <recommendedName>
        <fullName evidence="4 13">DNA gyrase subunit B</fullName>
        <ecNumber evidence="3 13">5.6.2.2</ecNumber>
    </recommendedName>
</protein>
<evidence type="ECO:0000256" key="4">
    <source>
        <dbReference type="ARBA" id="ARBA00019166"/>
    </source>
</evidence>
<evidence type="ECO:0000256" key="14">
    <source>
        <dbReference type="SAM" id="Coils"/>
    </source>
</evidence>
<dbReference type="PROSITE" id="PS00177">
    <property type="entry name" value="TOPOISOMERASE_II"/>
    <property type="match status" value="1"/>
</dbReference>
<dbReference type="GO" id="GO:0005737">
    <property type="term" value="C:cytoplasm"/>
    <property type="evidence" value="ECO:0007669"/>
    <property type="project" value="UniProtKB-SubCell"/>
</dbReference>
<feature type="binding site" evidence="13">
    <location>
        <position position="424"/>
    </location>
    <ligand>
        <name>Mg(2+)</name>
        <dbReference type="ChEBI" id="CHEBI:18420"/>
        <label>1</label>
        <note>catalytic</note>
    </ligand>
</feature>
<dbReference type="InterPro" id="IPR020568">
    <property type="entry name" value="Ribosomal_Su5_D2-typ_SF"/>
</dbReference>
<dbReference type="Pfam" id="PF02518">
    <property type="entry name" value="HATPase_c"/>
    <property type="match status" value="1"/>
</dbReference>
<dbReference type="SUPFAM" id="SSF54211">
    <property type="entry name" value="Ribosomal protein S5 domain 2-like"/>
    <property type="match status" value="1"/>
</dbReference>
<dbReference type="Pfam" id="PF18053">
    <property type="entry name" value="GyrB_insert"/>
    <property type="match status" value="1"/>
</dbReference>
<dbReference type="PANTHER" id="PTHR45866">
    <property type="entry name" value="DNA GYRASE/TOPOISOMERASE SUBUNIT B"/>
    <property type="match status" value="1"/>
</dbReference>
<dbReference type="Gene3D" id="3.40.50.670">
    <property type="match status" value="2"/>
</dbReference>
<comment type="subunit">
    <text evidence="13">Heterotetramer, composed of two GyrA and two GyrB chains. In the heterotetramer, GyrA contains the active site tyrosine that forms a transient covalent intermediate with DNA, while GyrB binds cofactors and catalyzes ATP hydrolysis.</text>
</comment>
<dbReference type="GO" id="GO:0005524">
    <property type="term" value="F:ATP binding"/>
    <property type="evidence" value="ECO:0007669"/>
    <property type="project" value="UniProtKB-UniRule"/>
</dbReference>
<reference evidence="16 17" key="1">
    <citation type="submission" date="2019-07" db="EMBL/GenBank/DDBJ databases">
        <title>Buchnera limit thermal tolerance of host aphids.</title>
        <authorList>
            <person name="Zhang B."/>
            <person name="Moran N."/>
        </authorList>
    </citation>
    <scope>NUCLEOTIDE SEQUENCE [LARGE SCALE GENOMIC DNA]</scope>
    <source>
        <strain evidence="16 17">Afa-UT1</strain>
    </source>
</reference>
<keyword evidence="9 13" id="KW-0460">Magnesium</keyword>
<evidence type="ECO:0000256" key="13">
    <source>
        <dbReference type="HAMAP-Rule" id="MF_01898"/>
    </source>
</evidence>
<dbReference type="CDD" id="cd00822">
    <property type="entry name" value="TopoII_Trans_DNA_gyrase"/>
    <property type="match status" value="1"/>
</dbReference>
<keyword evidence="6 13" id="KW-0479">Metal-binding</keyword>
<dbReference type="Pfam" id="PF01751">
    <property type="entry name" value="Toprim"/>
    <property type="match status" value="1"/>
</dbReference>
<dbReference type="InterPro" id="IPR006171">
    <property type="entry name" value="TOPRIM_dom"/>
</dbReference>
<comment type="miscellaneous">
    <text evidence="13">Few gyrases are as efficient as E.coli at forming negative supercoils. Not all organisms have 2 type II topoisomerases; in organisms with a single type II topoisomerase this enzyme also has to decatenate newly replicated chromosomes.</text>
</comment>
<evidence type="ECO:0000313" key="17">
    <source>
        <dbReference type="Proteomes" id="UP000325981"/>
    </source>
</evidence>
<dbReference type="InterPro" id="IPR000565">
    <property type="entry name" value="Topo_IIA_B"/>
</dbReference>
<dbReference type="InterPro" id="IPR049353">
    <property type="entry name" value="GyrB_hook"/>
</dbReference>
<dbReference type="InterPro" id="IPR001241">
    <property type="entry name" value="Topo_IIA"/>
</dbReference>
<dbReference type="Gene3D" id="3.30.230.10">
    <property type="match status" value="1"/>
</dbReference>
<comment type="function">
    <text evidence="13">A type II topoisomerase that negatively supercoils closed circular double-stranded (ds) DNA in an ATP-dependent manner to modulate DNA topology and maintain chromosomes in an underwound state. Negative supercoiling favors strand separation, and DNA replication, transcription, recombination and repair, all of which involve strand separation. Also able to catalyze the interconversion of other topological isomers of dsDNA rings, including catenanes and knotted rings. Type II topoisomerases break and join 2 DNA strands simultaneously in an ATP-dependent manner.</text>
</comment>
<evidence type="ECO:0000256" key="2">
    <source>
        <dbReference type="ARBA" id="ARBA00010708"/>
    </source>
</evidence>
<comment type="similarity">
    <text evidence="2 13">Belongs to the type II topoisomerase GyrB family.</text>
</comment>
<keyword evidence="12 13" id="KW-0413">Isomerase</keyword>
<dbReference type="NCBIfam" id="NF004189">
    <property type="entry name" value="PRK05644.1"/>
    <property type="match status" value="1"/>
</dbReference>
<dbReference type="InterPro" id="IPR013506">
    <property type="entry name" value="Topo_IIA_bsu_dom2"/>
</dbReference>
<keyword evidence="14" id="KW-0175">Coiled coil</keyword>
<dbReference type="GO" id="GO:0003918">
    <property type="term" value="F:DNA topoisomerase type II (double strand cut, ATP-hydrolyzing) activity"/>
    <property type="evidence" value="ECO:0007669"/>
    <property type="project" value="UniProtKB-UniRule"/>
</dbReference>
<feature type="coiled-coil region" evidence="14">
    <location>
        <begin position="629"/>
        <end position="656"/>
    </location>
</feature>
<dbReference type="SMART" id="SM00433">
    <property type="entry name" value="TOP2c"/>
    <property type="match status" value="1"/>
</dbReference>
<keyword evidence="7 13" id="KW-0547">Nucleotide-binding</keyword>
<dbReference type="InterPro" id="IPR041423">
    <property type="entry name" value="GyrB_insert"/>
</dbReference>
<dbReference type="InterPro" id="IPR014721">
    <property type="entry name" value="Ribsml_uS5_D2-typ_fold_subgr"/>
</dbReference>
<dbReference type="Proteomes" id="UP000325981">
    <property type="component" value="Chromosome"/>
</dbReference>
<dbReference type="GO" id="GO:0005694">
    <property type="term" value="C:chromosome"/>
    <property type="evidence" value="ECO:0007669"/>
    <property type="project" value="InterPro"/>
</dbReference>
<dbReference type="PANTHER" id="PTHR45866:SF1">
    <property type="entry name" value="DNA GYRASE SUBUNIT B, MITOCHONDRIAL"/>
    <property type="match status" value="1"/>
</dbReference>
<dbReference type="Pfam" id="PF21249">
    <property type="entry name" value="GyrB_hook"/>
    <property type="match status" value="1"/>
</dbReference>
<dbReference type="GO" id="GO:0046872">
    <property type="term" value="F:metal ion binding"/>
    <property type="evidence" value="ECO:0007669"/>
    <property type="project" value="UniProtKB-KW"/>
</dbReference>
<gene>
    <name evidence="13 16" type="primary">gyrB</name>
    <name evidence="16" type="ORF">FQV33_02085</name>
</gene>
<evidence type="ECO:0000256" key="3">
    <source>
        <dbReference type="ARBA" id="ARBA00012895"/>
    </source>
</evidence>
<accession>A0A5J6ZBJ6</accession>
<dbReference type="SMART" id="SM00387">
    <property type="entry name" value="HATPase_c"/>
    <property type="match status" value="1"/>
</dbReference>
<dbReference type="HAMAP" id="MF_01898">
    <property type="entry name" value="GyrB"/>
    <property type="match status" value="1"/>
</dbReference>
<dbReference type="AlphaFoldDB" id="A0A5J6ZBJ6"/>
<dbReference type="Pfam" id="PF00204">
    <property type="entry name" value="DNA_gyraseB"/>
    <property type="match status" value="1"/>
</dbReference>
<evidence type="ECO:0000256" key="8">
    <source>
        <dbReference type="ARBA" id="ARBA00022840"/>
    </source>
</evidence>
<dbReference type="FunFam" id="3.40.50.670:FF:000004">
    <property type="entry name" value="DNA gyrase subunit B"/>
    <property type="match status" value="1"/>
</dbReference>
<comment type="subcellular location">
    <subcellularLocation>
        <location evidence="13">Cytoplasm</location>
    </subcellularLocation>
</comment>
<evidence type="ECO:0000256" key="7">
    <source>
        <dbReference type="ARBA" id="ARBA00022741"/>
    </source>
</evidence>
<dbReference type="NCBIfam" id="NF011501">
    <property type="entry name" value="PRK14939.1"/>
    <property type="match status" value="1"/>
</dbReference>
<dbReference type="InterPro" id="IPR003594">
    <property type="entry name" value="HATPase_dom"/>
</dbReference>
<dbReference type="RefSeq" id="WP_158348160.1">
    <property type="nucleotide sequence ID" value="NZ_CP042427.1"/>
</dbReference>
<keyword evidence="5 13" id="KW-0963">Cytoplasm</keyword>
<feature type="binding site" evidence="13">
    <location>
        <position position="498"/>
    </location>
    <ligand>
        <name>Mg(2+)</name>
        <dbReference type="ChEBI" id="CHEBI:18420"/>
        <label>1</label>
        <note>catalytic</note>
    </ligand>
</feature>
<keyword evidence="8 13" id="KW-0067">ATP-binding</keyword>
<dbReference type="OrthoDB" id="9802808at2"/>
<evidence type="ECO:0000256" key="10">
    <source>
        <dbReference type="ARBA" id="ARBA00023029"/>
    </source>
</evidence>